<evidence type="ECO:0000313" key="4">
    <source>
        <dbReference type="Proteomes" id="UP000268310"/>
    </source>
</evidence>
<feature type="transmembrane region" description="Helical" evidence="1">
    <location>
        <begin position="150"/>
        <end position="170"/>
    </location>
</feature>
<dbReference type="AlphaFoldDB" id="A0AA38CYV6"/>
<feature type="transmembrane region" description="Helical" evidence="1">
    <location>
        <begin position="7"/>
        <end position="23"/>
    </location>
</feature>
<dbReference type="KEGG" id="too:C7K38_05410"/>
<accession>A0AA38CYV6</accession>
<keyword evidence="4" id="KW-1185">Reference proteome</keyword>
<reference evidence="3" key="4">
    <citation type="submission" date="2023-02" db="EMBL/GenBank/DDBJ databases">
        <authorList>
            <person name="Sun Q."/>
            <person name="Mori K."/>
        </authorList>
    </citation>
    <scope>NUCLEOTIDE SEQUENCE</scope>
    <source>
        <strain evidence="3">NBRC 114545</strain>
    </source>
</reference>
<dbReference type="Proteomes" id="UP000268310">
    <property type="component" value="Chromosome"/>
</dbReference>
<reference evidence="2" key="3">
    <citation type="submission" date="2018-03" db="EMBL/GenBank/DDBJ databases">
        <authorList>
            <person name="Jeon C.O."/>
        </authorList>
    </citation>
    <scope>NUCLEOTIDE SEQUENCE</scope>
    <source>
        <strain evidence="2">JCM 31126</strain>
    </source>
</reference>
<dbReference type="EMBL" id="BSUW01000001">
    <property type="protein sequence ID" value="GMA72520.1"/>
    <property type="molecule type" value="Genomic_DNA"/>
</dbReference>
<feature type="transmembrane region" description="Helical" evidence="1">
    <location>
        <begin position="90"/>
        <end position="109"/>
    </location>
</feature>
<keyword evidence="1" id="KW-0812">Transmembrane</keyword>
<reference evidence="2 4" key="1">
    <citation type="journal article" date="2012" name="Int. J. Syst. Evol. Microbiol.">
        <title>Characterization of Tetragenococcus strains from sugar thick juice reveals a novel species, Tetragenococcus osmophilus sp. nov., and divides Tetragenococcus halophilus into two subspecies, T. halophilus subsp. halophilus subsp. nov. and T. halophilus subsp. flandriensis subsp. nov.</title>
        <authorList>
            <person name="Juste A."/>
            <person name="Van Trappen S."/>
            <person name="Verreth C."/>
            <person name="Cleenwerck I."/>
            <person name="De Vos P."/>
            <person name="Lievens B."/>
            <person name="Willems K.A."/>
        </authorList>
    </citation>
    <scope>NUCLEOTIDE SEQUENCE [LARGE SCALE GENOMIC DNA]</scope>
    <source>
        <strain evidence="2 4">JCM 31126</strain>
    </source>
</reference>
<organism evidence="3 5">
    <name type="scientific">Tetragenococcus osmophilus</name>
    <dbReference type="NCBI Taxonomy" id="526944"/>
    <lineage>
        <taxon>Bacteria</taxon>
        <taxon>Bacillati</taxon>
        <taxon>Bacillota</taxon>
        <taxon>Bacilli</taxon>
        <taxon>Lactobacillales</taxon>
        <taxon>Enterococcaceae</taxon>
        <taxon>Tetragenococcus</taxon>
    </lineage>
</organism>
<keyword evidence="1" id="KW-1133">Transmembrane helix</keyword>
<dbReference type="EMBL" id="CP027783">
    <property type="protein sequence ID" value="AYW47840.1"/>
    <property type="molecule type" value="Genomic_DNA"/>
</dbReference>
<keyword evidence="1" id="KW-0472">Membrane</keyword>
<sequence length="389" mass="45000">MNVKQKNVLINSILVILIPYFLIKNNFYTTLSLYVILLTIWGLFSNRLKIKRTLIKFNSKRKDIKDLKYYYLKDVTKIIDKQERLSNISVLNDIGVLSYIIGFANIIAIDYLLNRIFGKAIIVWWVVTFSILFLLLFMMWGWISSIAFKFTTFFYCSIPIVVALFLYSFFEKYLFALPASLQLCTFLIVTGVCYSIFVMKLPLHILRNLNSKTVIVSALLTVFSTVFIQSSSIFAEIMLKNQQALLTKETIQQDASFSTEIKNVLMNADIINAINHFIRREFTLELTNTLTLMTAGLTFSFLIGGLLITLRLTKTKMVAKKNFFTLLIDPCSQITYEDLIKCAYLGGYEYENMIISNTKCLNIIIKQETKINLPSKIPYRIKVGKYFNR</sequence>
<name>A0AA38CYV6_9ENTE</name>
<dbReference type="RefSeq" id="WP_123935287.1">
    <property type="nucleotide sequence ID" value="NZ_BSUW01000001.1"/>
</dbReference>
<evidence type="ECO:0000313" key="2">
    <source>
        <dbReference type="EMBL" id="AYW47840.1"/>
    </source>
</evidence>
<evidence type="ECO:0000256" key="1">
    <source>
        <dbReference type="SAM" id="Phobius"/>
    </source>
</evidence>
<feature type="transmembrane region" description="Helical" evidence="1">
    <location>
        <begin position="29"/>
        <end position="48"/>
    </location>
</feature>
<dbReference type="Proteomes" id="UP001157039">
    <property type="component" value="Unassembled WGS sequence"/>
</dbReference>
<feature type="transmembrane region" description="Helical" evidence="1">
    <location>
        <begin position="176"/>
        <end position="201"/>
    </location>
</feature>
<proteinExistence type="predicted"/>
<feature type="transmembrane region" description="Helical" evidence="1">
    <location>
        <begin position="290"/>
        <end position="312"/>
    </location>
</feature>
<protein>
    <submittedName>
        <fullName evidence="3">Uncharacterized protein</fullName>
    </submittedName>
</protein>
<feature type="transmembrane region" description="Helical" evidence="1">
    <location>
        <begin position="121"/>
        <end position="143"/>
    </location>
</feature>
<feature type="transmembrane region" description="Helical" evidence="1">
    <location>
        <begin position="213"/>
        <end position="235"/>
    </location>
</feature>
<gene>
    <name evidence="2" type="ORF">C7K38_05410</name>
    <name evidence="3" type="ORF">GCM10025885_15690</name>
</gene>
<evidence type="ECO:0000313" key="3">
    <source>
        <dbReference type="EMBL" id="GMA72520.1"/>
    </source>
</evidence>
<reference evidence="3 5" key="2">
    <citation type="journal article" date="2014" name="Int. J. Syst. Evol. Microbiol.">
        <title>Complete genome sequence of Corynebacterium casei LMG S-19264T (=DSM 44701T), isolated from a smear-ripened cheese.</title>
        <authorList>
            <consortium name="US DOE Joint Genome Institute (JGI-PGF)"/>
            <person name="Walter F."/>
            <person name="Albersmeier A."/>
            <person name="Kalinowski J."/>
            <person name="Ruckert C."/>
        </authorList>
    </citation>
    <scope>NUCLEOTIDE SEQUENCE [LARGE SCALE GENOMIC DNA]</scope>
    <source>
        <strain evidence="3 5">NBRC 114545</strain>
    </source>
</reference>
<evidence type="ECO:0000313" key="5">
    <source>
        <dbReference type="Proteomes" id="UP001157039"/>
    </source>
</evidence>